<gene>
    <name evidence="3" type="ORF">OG549_03470</name>
</gene>
<dbReference type="AlphaFoldDB" id="A0AAU2UXD7"/>
<sequence>MSSKPESKSDHVKSPSVQWSSACGQAAAASAVMPVQRRCAASGAAPPSGGDSRKFGIKATGANNWIIAKSSMEGGFEVTLTWRPAPEGLLGRTWLDDGPG</sequence>
<dbReference type="InterPro" id="IPR045794">
    <property type="entry name" value="Trypco1"/>
</dbReference>
<evidence type="ECO:0000256" key="1">
    <source>
        <dbReference type="SAM" id="MobiDB-lite"/>
    </source>
</evidence>
<evidence type="ECO:0000259" key="2">
    <source>
        <dbReference type="Pfam" id="PF19493"/>
    </source>
</evidence>
<accession>A0AAU2UXD7</accession>
<feature type="region of interest" description="Disordered" evidence="1">
    <location>
        <begin position="1"/>
        <end position="20"/>
    </location>
</feature>
<organism evidence="3">
    <name type="scientific">Streptomyces sp. NBC_00003</name>
    <dbReference type="NCBI Taxonomy" id="2903608"/>
    <lineage>
        <taxon>Bacteria</taxon>
        <taxon>Bacillati</taxon>
        <taxon>Actinomycetota</taxon>
        <taxon>Actinomycetes</taxon>
        <taxon>Kitasatosporales</taxon>
        <taxon>Streptomycetaceae</taxon>
        <taxon>Streptomyces</taxon>
    </lineage>
</organism>
<proteinExistence type="predicted"/>
<feature type="compositionally biased region" description="Basic and acidic residues" evidence="1">
    <location>
        <begin position="1"/>
        <end position="13"/>
    </location>
</feature>
<protein>
    <recommendedName>
        <fullName evidence="2">Trypsin-co-occurring domain-containing protein</fullName>
    </recommendedName>
</protein>
<dbReference type="EMBL" id="CP108318">
    <property type="protein sequence ID" value="WTW59781.1"/>
    <property type="molecule type" value="Genomic_DNA"/>
</dbReference>
<dbReference type="Pfam" id="PF19493">
    <property type="entry name" value="Trypco1"/>
    <property type="match status" value="1"/>
</dbReference>
<feature type="domain" description="Trypsin-co-occurring" evidence="2">
    <location>
        <begin position="54"/>
        <end position="83"/>
    </location>
</feature>
<name>A0AAU2UXD7_9ACTN</name>
<evidence type="ECO:0000313" key="3">
    <source>
        <dbReference type="EMBL" id="WTW59781.1"/>
    </source>
</evidence>
<reference evidence="3" key="1">
    <citation type="submission" date="2022-10" db="EMBL/GenBank/DDBJ databases">
        <title>The complete genomes of actinobacterial strains from the NBC collection.</title>
        <authorList>
            <person name="Joergensen T.S."/>
            <person name="Alvarez Arevalo M."/>
            <person name="Sterndorff E.B."/>
            <person name="Faurdal D."/>
            <person name="Vuksanovic O."/>
            <person name="Mourched A.-S."/>
            <person name="Charusanti P."/>
            <person name="Shaw S."/>
            <person name="Blin K."/>
            <person name="Weber T."/>
        </authorList>
    </citation>
    <scope>NUCLEOTIDE SEQUENCE</scope>
    <source>
        <strain evidence="3">NBC_00003</strain>
    </source>
</reference>